<protein>
    <submittedName>
        <fullName evidence="6">Lipid droplet-associated hydrolase-like isoform X1</fullName>
    </submittedName>
</protein>
<dbReference type="Gene3D" id="3.40.50.1820">
    <property type="entry name" value="alpha/beta hydrolase"/>
    <property type="match status" value="1"/>
</dbReference>
<dbReference type="FunCoup" id="A0A6P9EA67">
    <property type="interactions" value="3012"/>
</dbReference>
<reference evidence="6" key="1">
    <citation type="submission" date="2025-08" db="UniProtKB">
        <authorList>
            <consortium name="RefSeq"/>
        </authorList>
    </citation>
    <scope>IDENTIFICATION</scope>
    <source>
        <tissue evidence="6">Leaves</tissue>
    </source>
</reference>
<dbReference type="GO" id="GO:0005811">
    <property type="term" value="C:lipid droplet"/>
    <property type="evidence" value="ECO:0000318"/>
    <property type="project" value="GO_Central"/>
</dbReference>
<accession>A0A6P9EA67</accession>
<evidence type="ECO:0000313" key="6">
    <source>
        <dbReference type="RefSeq" id="XP_035544339.1"/>
    </source>
</evidence>
<dbReference type="AlphaFoldDB" id="A0A6P9EA67"/>
<dbReference type="Gramene" id="Jr03_02420_p1">
    <property type="protein sequence ID" value="cds.Jr03_02420_p1"/>
    <property type="gene ID" value="Jr03_02420"/>
</dbReference>
<sequence>MTVFLYASKPTNFSDSLFNSLFPNTFKILPSMQRSYRSRCTRKDMARDGLDFSEAKRPAAFRLCKVSGYMTELLEIRADDPKLHVLFIPGNPGIVAFYKDFVESLYEFLGGHASVTAIGHVSHTKKNWERGRLFSLEEQILHKVDFINQELENLEVPILLVGHSIGSYMAIDVFRRSSEKVTYCIGLYPFLAVNPQSRWQSIVGKIVESQVLSVALSCIAASLGSLPSSAYRLILTNSVGSSWSAAAVEAACSHLVQYQVVRNILFLTMTEFRKLAETPDWKFMREKREKIAFLFGVDDHWGPLQMHKEISKQVPGISLSIERAHPHTFSCTEDGSSCVAKHVARLIQNQVLHSGQ</sequence>
<dbReference type="GeneID" id="108985304"/>
<evidence type="ECO:0000256" key="4">
    <source>
        <dbReference type="ARBA" id="ARBA00022801"/>
    </source>
</evidence>
<organism evidence="5 6">
    <name type="scientific">Juglans regia</name>
    <name type="common">English walnut</name>
    <dbReference type="NCBI Taxonomy" id="51240"/>
    <lineage>
        <taxon>Eukaryota</taxon>
        <taxon>Viridiplantae</taxon>
        <taxon>Streptophyta</taxon>
        <taxon>Embryophyta</taxon>
        <taxon>Tracheophyta</taxon>
        <taxon>Spermatophyta</taxon>
        <taxon>Magnoliopsida</taxon>
        <taxon>eudicotyledons</taxon>
        <taxon>Gunneridae</taxon>
        <taxon>Pentapetalae</taxon>
        <taxon>rosids</taxon>
        <taxon>fabids</taxon>
        <taxon>Fagales</taxon>
        <taxon>Juglandaceae</taxon>
        <taxon>Juglans</taxon>
    </lineage>
</organism>
<proteinExistence type="inferred from homology"/>
<dbReference type="KEGG" id="jre:108985304"/>
<dbReference type="GO" id="GO:0016298">
    <property type="term" value="F:lipase activity"/>
    <property type="evidence" value="ECO:0007669"/>
    <property type="project" value="InterPro"/>
</dbReference>
<dbReference type="Proteomes" id="UP000235220">
    <property type="component" value="Chromosome 3"/>
</dbReference>
<evidence type="ECO:0000313" key="5">
    <source>
        <dbReference type="Proteomes" id="UP000235220"/>
    </source>
</evidence>
<dbReference type="InterPro" id="IPR019363">
    <property type="entry name" value="LDAH"/>
</dbReference>
<dbReference type="OrthoDB" id="448051at2759"/>
<keyword evidence="5" id="KW-1185">Reference proteome</keyword>
<evidence type="ECO:0000256" key="1">
    <source>
        <dbReference type="ARBA" id="ARBA00004502"/>
    </source>
</evidence>
<name>A0A6P9EA67_JUGRE</name>
<evidence type="ECO:0000256" key="3">
    <source>
        <dbReference type="ARBA" id="ARBA00022677"/>
    </source>
</evidence>
<dbReference type="GO" id="GO:0019915">
    <property type="term" value="P:lipid storage"/>
    <property type="evidence" value="ECO:0000318"/>
    <property type="project" value="GO_Central"/>
</dbReference>
<dbReference type="PANTHER" id="PTHR13390">
    <property type="entry name" value="LIPASE"/>
    <property type="match status" value="1"/>
</dbReference>
<dbReference type="RefSeq" id="XP_035544339.1">
    <property type="nucleotide sequence ID" value="XM_035688446.1"/>
</dbReference>
<keyword evidence="4" id="KW-0378">Hydrolase</keyword>
<gene>
    <name evidence="6" type="primary">LOC108985304</name>
</gene>
<dbReference type="InterPro" id="IPR029058">
    <property type="entry name" value="AB_hydrolase_fold"/>
</dbReference>
<dbReference type="SUPFAM" id="SSF53474">
    <property type="entry name" value="alpha/beta-Hydrolases"/>
    <property type="match status" value="1"/>
</dbReference>
<evidence type="ECO:0000256" key="2">
    <source>
        <dbReference type="ARBA" id="ARBA00008300"/>
    </source>
</evidence>
<comment type="similarity">
    <text evidence="2">Belongs to the AB hydrolase superfamily. LDAH family.</text>
</comment>
<comment type="subcellular location">
    <subcellularLocation>
        <location evidence="1">Lipid droplet</location>
    </subcellularLocation>
</comment>
<dbReference type="Pfam" id="PF10230">
    <property type="entry name" value="LIDHydrolase"/>
    <property type="match status" value="1"/>
</dbReference>
<dbReference type="PANTHER" id="PTHR13390:SF0">
    <property type="entry name" value="LIPID DROPLET-ASSOCIATED HYDROLASE"/>
    <property type="match status" value="1"/>
</dbReference>
<keyword evidence="3" id="KW-0551">Lipid droplet</keyword>